<reference evidence="7" key="1">
    <citation type="journal article" date="2022" name="IScience">
        <title>Evolution of zygomycete secretomes and the origins of terrestrial fungal ecologies.</title>
        <authorList>
            <person name="Chang Y."/>
            <person name="Wang Y."/>
            <person name="Mondo S."/>
            <person name="Ahrendt S."/>
            <person name="Andreopoulos W."/>
            <person name="Barry K."/>
            <person name="Beard J."/>
            <person name="Benny G.L."/>
            <person name="Blankenship S."/>
            <person name="Bonito G."/>
            <person name="Cuomo C."/>
            <person name="Desiro A."/>
            <person name="Gervers K.A."/>
            <person name="Hundley H."/>
            <person name="Kuo A."/>
            <person name="LaButti K."/>
            <person name="Lang B.F."/>
            <person name="Lipzen A."/>
            <person name="O'Donnell K."/>
            <person name="Pangilinan J."/>
            <person name="Reynolds N."/>
            <person name="Sandor L."/>
            <person name="Smith M.E."/>
            <person name="Tsang A."/>
            <person name="Grigoriev I.V."/>
            <person name="Stajich J.E."/>
            <person name="Spatafora J.W."/>
        </authorList>
    </citation>
    <scope>NUCLEOTIDE SEQUENCE</scope>
    <source>
        <strain evidence="7">RSA 2281</strain>
    </source>
</reference>
<evidence type="ECO:0000256" key="1">
    <source>
        <dbReference type="ARBA" id="ARBA00006335"/>
    </source>
</evidence>
<evidence type="ECO:0000256" key="5">
    <source>
        <dbReference type="SAM" id="Phobius"/>
    </source>
</evidence>
<dbReference type="InterPro" id="IPR038772">
    <property type="entry name" value="Sph/SMPD2-like"/>
</dbReference>
<dbReference type="CDD" id="cd09078">
    <property type="entry name" value="nSMase"/>
    <property type="match status" value="1"/>
</dbReference>
<keyword evidence="3" id="KW-0378">Hydrolase</keyword>
<dbReference type="Proteomes" id="UP001209540">
    <property type="component" value="Unassembled WGS sequence"/>
</dbReference>
<feature type="compositionally biased region" description="Basic and acidic residues" evidence="4">
    <location>
        <begin position="1"/>
        <end position="24"/>
    </location>
</feature>
<keyword evidence="5" id="KW-1133">Transmembrane helix</keyword>
<dbReference type="SUPFAM" id="SSF56219">
    <property type="entry name" value="DNase I-like"/>
    <property type="match status" value="1"/>
</dbReference>
<feature type="region of interest" description="Disordered" evidence="4">
    <location>
        <begin position="1"/>
        <end position="96"/>
    </location>
</feature>
<dbReference type="EC" id="3.1.4.12" evidence="2"/>
<feature type="domain" description="Endonuclease/exonuclease/phosphatase" evidence="6">
    <location>
        <begin position="236"/>
        <end position="581"/>
    </location>
</feature>
<dbReference type="Pfam" id="PF03372">
    <property type="entry name" value="Exo_endo_phos"/>
    <property type="match status" value="1"/>
</dbReference>
<sequence>MNTAHDDNSERITLRSHEGARHSEPLILNESDFEQNDPAPRQQHSPYHDDADNEEEEAQVDNSNDNDRNEQQQRAPLLRRSHSQESAISTDSAPPPYEFYPPAKTLFGRAYNWIRTIPRIRRRQAIALPTLPLHQRFYSRHSDSLSSTSIDSFASSAYPATCCSYYFHVCMSRFPSLPRATLPTWLARCRWVLICISIFAILLFAFLLFCSIFFAPASLSPPIVPDLSTDISARFLSLNIFMRPPGVTNNYSDYKEERLDYIVRYILPQYDVVAFQEAFAFGTRRKDQLIQRARNMGFNHHVESPRHYPWDLGVDGGLLIMSRFPIRTSHTIEYPRGIHSDWLSYKGALHALIEINPIQSLHLYTTHAQASYAVQPSQADIQVRLGQFAQLHQFIKETTQRDNNIPILLLGDFNVDAAVHDGSITEHSKSSSVEYQMMMDVLNGKGVDLGKTGHRSVSNDNISDSDNEKSALARKRLYADPSYQLDLSDKVYKQYGYHPVTFGDIVLNKNGEVEPAETILTDPEQVMTVQSIDRVFWDQMRAVTSTMKVQEAQVEKFLVRNNDMMSEFDKQQAPFTQVSDHYGLSCVVQLS</sequence>
<gene>
    <name evidence="7" type="ORF">BDA99DRAFT_563583</name>
</gene>
<dbReference type="InterPro" id="IPR005135">
    <property type="entry name" value="Endo/exonuclease/phosphatase"/>
</dbReference>
<keyword evidence="7" id="KW-0255">Endonuclease</keyword>
<keyword evidence="5" id="KW-0812">Transmembrane</keyword>
<keyword evidence="5" id="KW-0472">Membrane</keyword>
<dbReference type="Gene3D" id="3.60.10.10">
    <property type="entry name" value="Endonuclease/exonuclease/phosphatase"/>
    <property type="match status" value="1"/>
</dbReference>
<comment type="caution">
    <text evidence="7">The sequence shown here is derived from an EMBL/GenBank/DDBJ whole genome shotgun (WGS) entry which is preliminary data.</text>
</comment>
<comment type="similarity">
    <text evidence="1">Belongs to the neutral sphingomyelinase family.</text>
</comment>
<protein>
    <recommendedName>
        <fullName evidence="2">sphingomyelin phosphodiesterase</fullName>
        <ecNumber evidence="2">3.1.4.12</ecNumber>
    </recommendedName>
</protein>
<dbReference type="PANTHER" id="PTHR16320">
    <property type="entry name" value="SPHINGOMYELINASE FAMILY MEMBER"/>
    <property type="match status" value="1"/>
</dbReference>
<feature type="transmembrane region" description="Helical" evidence="5">
    <location>
        <begin position="191"/>
        <end position="215"/>
    </location>
</feature>
<dbReference type="PANTHER" id="PTHR16320:SF1">
    <property type="entry name" value="SPHINGOMYELINASE DDB_G0288017"/>
    <property type="match status" value="1"/>
</dbReference>
<dbReference type="InterPro" id="IPR036691">
    <property type="entry name" value="Endo/exonu/phosph_ase_sf"/>
</dbReference>
<evidence type="ECO:0000256" key="2">
    <source>
        <dbReference type="ARBA" id="ARBA00012369"/>
    </source>
</evidence>
<dbReference type="EMBL" id="JAIXMP010000029">
    <property type="protein sequence ID" value="KAI9251894.1"/>
    <property type="molecule type" value="Genomic_DNA"/>
</dbReference>
<evidence type="ECO:0000313" key="7">
    <source>
        <dbReference type="EMBL" id="KAI9251894.1"/>
    </source>
</evidence>
<name>A0AAD5P9W6_9FUNG</name>
<dbReference type="GO" id="GO:0004767">
    <property type="term" value="F:sphingomyelin phosphodiesterase activity"/>
    <property type="evidence" value="ECO:0007669"/>
    <property type="project" value="UniProtKB-EC"/>
</dbReference>
<dbReference type="GO" id="GO:0004519">
    <property type="term" value="F:endonuclease activity"/>
    <property type="evidence" value="ECO:0007669"/>
    <property type="project" value="UniProtKB-KW"/>
</dbReference>
<evidence type="ECO:0000256" key="4">
    <source>
        <dbReference type="SAM" id="MobiDB-lite"/>
    </source>
</evidence>
<keyword evidence="7" id="KW-0540">Nuclease</keyword>
<dbReference type="AlphaFoldDB" id="A0AAD5P9W6"/>
<dbReference type="GO" id="GO:0005737">
    <property type="term" value="C:cytoplasm"/>
    <property type="evidence" value="ECO:0007669"/>
    <property type="project" value="TreeGrafter"/>
</dbReference>
<keyword evidence="8" id="KW-1185">Reference proteome</keyword>
<dbReference type="InterPro" id="IPR017766">
    <property type="entry name" value="Sphingomyelinase/PLipase_C"/>
</dbReference>
<evidence type="ECO:0000313" key="8">
    <source>
        <dbReference type="Proteomes" id="UP001209540"/>
    </source>
</evidence>
<proteinExistence type="inferred from homology"/>
<evidence type="ECO:0000256" key="3">
    <source>
        <dbReference type="ARBA" id="ARBA00022801"/>
    </source>
</evidence>
<evidence type="ECO:0000259" key="6">
    <source>
        <dbReference type="Pfam" id="PF03372"/>
    </source>
</evidence>
<reference evidence="7" key="2">
    <citation type="submission" date="2023-02" db="EMBL/GenBank/DDBJ databases">
        <authorList>
            <consortium name="DOE Joint Genome Institute"/>
            <person name="Mondo S.J."/>
            <person name="Chang Y."/>
            <person name="Wang Y."/>
            <person name="Ahrendt S."/>
            <person name="Andreopoulos W."/>
            <person name="Barry K."/>
            <person name="Beard J."/>
            <person name="Benny G.L."/>
            <person name="Blankenship S."/>
            <person name="Bonito G."/>
            <person name="Cuomo C."/>
            <person name="Desiro A."/>
            <person name="Gervers K.A."/>
            <person name="Hundley H."/>
            <person name="Kuo A."/>
            <person name="LaButti K."/>
            <person name="Lang B.F."/>
            <person name="Lipzen A."/>
            <person name="O'Donnell K."/>
            <person name="Pangilinan J."/>
            <person name="Reynolds N."/>
            <person name="Sandor L."/>
            <person name="Smith M.W."/>
            <person name="Tsang A."/>
            <person name="Grigoriev I.V."/>
            <person name="Stajich J.E."/>
            <person name="Spatafora J.W."/>
        </authorList>
    </citation>
    <scope>NUCLEOTIDE SEQUENCE</scope>
    <source>
        <strain evidence="7">RSA 2281</strain>
    </source>
</reference>
<dbReference type="GO" id="GO:0005576">
    <property type="term" value="C:extracellular region"/>
    <property type="evidence" value="ECO:0007669"/>
    <property type="project" value="InterPro"/>
</dbReference>
<accession>A0AAD5P9W6</accession>
<organism evidence="7 8">
    <name type="scientific">Phascolomyces articulosus</name>
    <dbReference type="NCBI Taxonomy" id="60185"/>
    <lineage>
        <taxon>Eukaryota</taxon>
        <taxon>Fungi</taxon>
        <taxon>Fungi incertae sedis</taxon>
        <taxon>Mucoromycota</taxon>
        <taxon>Mucoromycotina</taxon>
        <taxon>Mucoromycetes</taxon>
        <taxon>Mucorales</taxon>
        <taxon>Lichtheimiaceae</taxon>
        <taxon>Phascolomyces</taxon>
    </lineage>
</organism>